<accession>L7ISG4</accession>
<proteinExistence type="predicted"/>
<name>L7ISG4_PYRO1</name>
<sequence length="65" mass="6894">MSSIVATARAGGLSVVARGRSTSNQLLACRFLKNCCNRTPVRHGNCAATCFPPLVRGFCHACLDL</sequence>
<organism>
    <name type="scientific">Pyricularia oryzae (strain P131)</name>
    <name type="common">Rice blast fungus</name>
    <name type="synonym">Magnaporthe oryzae</name>
    <dbReference type="NCBI Taxonomy" id="1143193"/>
    <lineage>
        <taxon>Eukaryota</taxon>
        <taxon>Fungi</taxon>
        <taxon>Dikarya</taxon>
        <taxon>Ascomycota</taxon>
        <taxon>Pezizomycotina</taxon>
        <taxon>Sordariomycetes</taxon>
        <taxon>Sordariomycetidae</taxon>
        <taxon>Magnaporthales</taxon>
        <taxon>Pyriculariaceae</taxon>
        <taxon>Pyricularia</taxon>
    </lineage>
</organism>
<dbReference type="AlphaFoldDB" id="L7ISG4"/>
<dbReference type="EMBL" id="JH795052">
    <property type="protein sequence ID" value="ELQ58499.1"/>
    <property type="molecule type" value="Genomic_DNA"/>
</dbReference>
<protein>
    <submittedName>
        <fullName evidence="1">Uncharacterized protein</fullName>
    </submittedName>
</protein>
<gene>
    <name evidence="1" type="ORF">OOW_P131scaffold01607g2</name>
</gene>
<evidence type="ECO:0000313" key="1">
    <source>
        <dbReference type="EMBL" id="ELQ58499.1"/>
    </source>
</evidence>
<reference evidence="1" key="1">
    <citation type="journal article" date="2012" name="PLoS Genet.">
        <title>Comparative analysis of the genomes of two field isolates of the rice blast fungus Magnaporthe oryzae.</title>
        <authorList>
            <person name="Xue M."/>
            <person name="Yang J."/>
            <person name="Li Z."/>
            <person name="Hu S."/>
            <person name="Yao N."/>
            <person name="Dean R.A."/>
            <person name="Zhao W."/>
            <person name="Shen M."/>
            <person name="Zhang H."/>
            <person name="Li C."/>
            <person name="Liu L."/>
            <person name="Cao L."/>
            <person name="Xu X."/>
            <person name="Xing Y."/>
            <person name="Hsiang T."/>
            <person name="Zhang Z."/>
            <person name="Xu J.R."/>
            <person name="Peng Y.L."/>
        </authorList>
    </citation>
    <scope>NUCLEOTIDE SEQUENCE [LARGE SCALE GENOMIC DNA]</scope>
    <source>
        <strain evidence="1">P131</strain>
    </source>
</reference>